<reference evidence="1 2" key="1">
    <citation type="journal article" date="2021" name="Elife">
        <title>Chloroplast acquisition without the gene transfer in kleptoplastic sea slugs, Plakobranchus ocellatus.</title>
        <authorList>
            <person name="Maeda T."/>
            <person name="Takahashi S."/>
            <person name="Yoshida T."/>
            <person name="Shimamura S."/>
            <person name="Takaki Y."/>
            <person name="Nagai Y."/>
            <person name="Toyoda A."/>
            <person name="Suzuki Y."/>
            <person name="Arimoto A."/>
            <person name="Ishii H."/>
            <person name="Satoh N."/>
            <person name="Nishiyama T."/>
            <person name="Hasebe M."/>
            <person name="Maruyama T."/>
            <person name="Minagawa J."/>
            <person name="Obokata J."/>
            <person name="Shigenobu S."/>
        </authorList>
    </citation>
    <scope>NUCLEOTIDE SEQUENCE [LARGE SCALE GENOMIC DNA]</scope>
</reference>
<sequence length="85" mass="9694">MDAALRNLVADCSKRRITLGENGHGRITQNVIRKLSIYHTRSIRKHNNVEDMRNAVLASMYHGFPTDKRSLHHLCLTGTLLMVLL</sequence>
<proteinExistence type="predicted"/>
<name>A0AAV4APN1_9GAST</name>
<keyword evidence="2" id="KW-1185">Reference proteome</keyword>
<organism evidence="1 2">
    <name type="scientific">Plakobranchus ocellatus</name>
    <dbReference type="NCBI Taxonomy" id="259542"/>
    <lineage>
        <taxon>Eukaryota</taxon>
        <taxon>Metazoa</taxon>
        <taxon>Spiralia</taxon>
        <taxon>Lophotrochozoa</taxon>
        <taxon>Mollusca</taxon>
        <taxon>Gastropoda</taxon>
        <taxon>Heterobranchia</taxon>
        <taxon>Euthyneura</taxon>
        <taxon>Panpulmonata</taxon>
        <taxon>Sacoglossa</taxon>
        <taxon>Placobranchoidea</taxon>
        <taxon>Plakobranchidae</taxon>
        <taxon>Plakobranchus</taxon>
    </lineage>
</organism>
<dbReference type="Proteomes" id="UP000735302">
    <property type="component" value="Unassembled WGS sequence"/>
</dbReference>
<evidence type="ECO:0000313" key="1">
    <source>
        <dbReference type="EMBL" id="GFO08763.1"/>
    </source>
</evidence>
<accession>A0AAV4APN1</accession>
<dbReference type="AlphaFoldDB" id="A0AAV4APN1"/>
<protein>
    <submittedName>
        <fullName evidence="1">Uncharacterized protein</fullName>
    </submittedName>
</protein>
<comment type="caution">
    <text evidence="1">The sequence shown here is derived from an EMBL/GenBank/DDBJ whole genome shotgun (WGS) entry which is preliminary data.</text>
</comment>
<evidence type="ECO:0000313" key="2">
    <source>
        <dbReference type="Proteomes" id="UP000735302"/>
    </source>
</evidence>
<gene>
    <name evidence="1" type="ORF">PoB_003526800</name>
</gene>
<dbReference type="EMBL" id="BLXT01003994">
    <property type="protein sequence ID" value="GFO08763.1"/>
    <property type="molecule type" value="Genomic_DNA"/>
</dbReference>